<name>A0A0G4IWJ5_PLABS</name>
<dbReference type="Proteomes" id="UP000290189">
    <property type="component" value="Unassembled WGS sequence"/>
</dbReference>
<dbReference type="OMA" id="WHGTRPG"/>
<comment type="subcellular location">
    <subcellularLocation>
        <location evidence="1">Membrane</location>
        <topology evidence="1">Multi-pass membrane protein</topology>
    </subcellularLocation>
</comment>
<feature type="transmembrane region" description="Helical" evidence="7">
    <location>
        <begin position="482"/>
        <end position="501"/>
    </location>
</feature>
<gene>
    <name evidence="8" type="ORF">PBRA_007421</name>
    <name evidence="9" type="ORF">PLBR_LOCUS5200</name>
</gene>
<evidence type="ECO:0000256" key="7">
    <source>
        <dbReference type="SAM" id="Phobius"/>
    </source>
</evidence>
<evidence type="ECO:0000313" key="11">
    <source>
        <dbReference type="Proteomes" id="UP000290189"/>
    </source>
</evidence>
<dbReference type="AlphaFoldDB" id="A0A0G4IWJ5"/>
<dbReference type="InterPro" id="IPR049941">
    <property type="entry name" value="LPLAT_7/PORCN-like"/>
</dbReference>
<evidence type="ECO:0000313" key="9">
    <source>
        <dbReference type="EMBL" id="SPQ97985.1"/>
    </source>
</evidence>
<evidence type="ECO:0000256" key="6">
    <source>
        <dbReference type="ARBA" id="ARBA00023315"/>
    </source>
</evidence>
<keyword evidence="9" id="KW-0496">Mitochondrion</keyword>
<evidence type="ECO:0000256" key="5">
    <source>
        <dbReference type="ARBA" id="ARBA00023136"/>
    </source>
</evidence>
<dbReference type="Proteomes" id="UP000039324">
    <property type="component" value="Unassembled WGS sequence"/>
</dbReference>
<evidence type="ECO:0000256" key="4">
    <source>
        <dbReference type="ARBA" id="ARBA00022989"/>
    </source>
</evidence>
<evidence type="ECO:0000256" key="1">
    <source>
        <dbReference type="ARBA" id="ARBA00004141"/>
    </source>
</evidence>
<dbReference type="GO" id="GO:0016746">
    <property type="term" value="F:acyltransferase activity"/>
    <property type="evidence" value="ECO:0007669"/>
    <property type="project" value="UniProtKB-KW"/>
</dbReference>
<evidence type="ECO:0000256" key="3">
    <source>
        <dbReference type="ARBA" id="ARBA00022692"/>
    </source>
</evidence>
<dbReference type="GO" id="GO:0016020">
    <property type="term" value="C:membrane"/>
    <property type="evidence" value="ECO:0007669"/>
    <property type="project" value="UniProtKB-SubCell"/>
</dbReference>
<dbReference type="OrthoDB" id="286734at2759"/>
<geneLocation type="mitochondrion" evidence="9"/>
<sequence length="513" mass="57373">MQSIDGVLPGGSPPLQTGLLWNADQVAHLPAVARAPFLYVSTMLGVPPSMIVFVFAMLLAIVAGAGHRLVHGTTARHLYSIAWGTCLLLLAFGRSSLLFFALAALVYVLVPVLPRAHVNVVVFVVSLGYLSACHLYNMLVAFGEYSVDITAPMMVLAIKLIAFAQNYEDGRRLQRAETLHPREALHAYYKEHALPRYPTLIEYASYTLFYGTLLSGPFIDMASYTKFIDQTMFYEAGFRSAPASTWATLRTMVNVVLAYAMVFTASFFPLSGYVHTKEFMSGTTFVYRLVYLLIAVPLFRMKYYFSWFLAEAACQACGYGFNGFSDETPEGRARRIKWDRHHTARPLQVEFAANVREQTDNWNSSVGDFLKYYVYFRIAIPAPFAKMISQRAAAMVATRLTSAFWHGFYPSYYLFFLSAVLINVFDTGMQRFVYPMTTKAGGVLPTPVYSFVSGLLTFSLMNYFGAAFTILHVGDVVETWRSVYFCGHIFGICIAVLLAAVPPKRPTGKQHVQ</sequence>
<dbReference type="GO" id="GO:0030258">
    <property type="term" value="P:lipid modification"/>
    <property type="evidence" value="ECO:0007669"/>
    <property type="project" value="TreeGrafter"/>
</dbReference>
<dbReference type="PANTHER" id="PTHR13906">
    <property type="entry name" value="PORCUPINE"/>
    <property type="match status" value="1"/>
</dbReference>
<reference evidence="9 11" key="2">
    <citation type="submission" date="2018-03" db="EMBL/GenBank/DDBJ databases">
        <authorList>
            <person name="Fogelqvist J."/>
        </authorList>
    </citation>
    <scope>NUCLEOTIDE SEQUENCE [LARGE SCALE GENOMIC DNA]</scope>
</reference>
<keyword evidence="6" id="KW-0012">Acyltransferase</keyword>
<organism evidence="8 10">
    <name type="scientific">Plasmodiophora brassicae</name>
    <name type="common">Clubroot disease agent</name>
    <dbReference type="NCBI Taxonomy" id="37360"/>
    <lineage>
        <taxon>Eukaryota</taxon>
        <taxon>Sar</taxon>
        <taxon>Rhizaria</taxon>
        <taxon>Endomyxa</taxon>
        <taxon>Phytomyxea</taxon>
        <taxon>Plasmodiophorida</taxon>
        <taxon>Plasmodiophoridae</taxon>
        <taxon>Plasmodiophora</taxon>
    </lineage>
</organism>
<dbReference type="Pfam" id="PF03062">
    <property type="entry name" value="MBOAT"/>
    <property type="match status" value="1"/>
</dbReference>
<dbReference type="EMBL" id="CDSF01000092">
    <property type="protein sequence ID" value="CEO99688.1"/>
    <property type="molecule type" value="Genomic_DNA"/>
</dbReference>
<keyword evidence="4 7" id="KW-1133">Transmembrane helix</keyword>
<evidence type="ECO:0000313" key="8">
    <source>
        <dbReference type="EMBL" id="CEO99688.1"/>
    </source>
</evidence>
<dbReference type="STRING" id="37360.A0A0G4IWJ5"/>
<reference evidence="8 10" key="1">
    <citation type="submission" date="2015-02" db="EMBL/GenBank/DDBJ databases">
        <authorList>
            <person name="Chooi Y.-H."/>
        </authorList>
    </citation>
    <scope>NUCLEOTIDE SEQUENCE [LARGE SCALE GENOMIC DNA]</scope>
    <source>
        <strain evidence="8">E3</strain>
    </source>
</reference>
<dbReference type="EMBL" id="OVEO01000008">
    <property type="protein sequence ID" value="SPQ97985.1"/>
    <property type="molecule type" value="Genomic_DNA"/>
</dbReference>
<keyword evidence="10" id="KW-1185">Reference proteome</keyword>
<evidence type="ECO:0000256" key="2">
    <source>
        <dbReference type="ARBA" id="ARBA00022679"/>
    </source>
</evidence>
<feature type="transmembrane region" description="Helical" evidence="7">
    <location>
        <begin position="116"/>
        <end position="137"/>
    </location>
</feature>
<feature type="transmembrane region" description="Helical" evidence="7">
    <location>
        <begin position="285"/>
        <end position="305"/>
    </location>
</feature>
<protein>
    <submittedName>
        <fullName evidence="8">Uncharacterized protein</fullName>
    </submittedName>
</protein>
<proteinExistence type="predicted"/>
<feature type="transmembrane region" description="Helical" evidence="7">
    <location>
        <begin position="403"/>
        <end position="425"/>
    </location>
</feature>
<dbReference type="InterPro" id="IPR004299">
    <property type="entry name" value="MBOAT_fam"/>
</dbReference>
<accession>A0A0G4IWJ5</accession>
<feature type="transmembrane region" description="Helical" evidence="7">
    <location>
        <begin position="50"/>
        <end position="70"/>
    </location>
</feature>
<keyword evidence="2" id="KW-0808">Transferase</keyword>
<feature type="transmembrane region" description="Helical" evidence="7">
    <location>
        <begin position="82"/>
        <end position="110"/>
    </location>
</feature>
<keyword evidence="5 7" id="KW-0472">Membrane</keyword>
<keyword evidence="3 7" id="KW-0812">Transmembrane</keyword>
<evidence type="ECO:0000313" key="10">
    <source>
        <dbReference type="Proteomes" id="UP000039324"/>
    </source>
</evidence>
<dbReference type="PANTHER" id="PTHR13906:SF4">
    <property type="entry name" value="LYSOPHOSPHOLIPID ACYLTRANSFERASE 6"/>
    <property type="match status" value="1"/>
</dbReference>
<feature type="transmembrane region" description="Helical" evidence="7">
    <location>
        <begin position="446"/>
        <end position="470"/>
    </location>
</feature>
<feature type="transmembrane region" description="Helical" evidence="7">
    <location>
        <begin position="252"/>
        <end position="273"/>
    </location>
</feature>